<keyword evidence="4" id="KW-1185">Reference proteome</keyword>
<dbReference type="Gene3D" id="1.20.144.10">
    <property type="entry name" value="Phosphatidic acid phosphatase type 2/haloperoxidase"/>
    <property type="match status" value="2"/>
</dbReference>
<organism evidence="3 4">
    <name type="scientific">Pontibacillus salipaludis</name>
    <dbReference type="NCBI Taxonomy" id="1697394"/>
    <lineage>
        <taxon>Bacteria</taxon>
        <taxon>Bacillati</taxon>
        <taxon>Bacillota</taxon>
        <taxon>Bacilli</taxon>
        <taxon>Bacillales</taxon>
        <taxon>Bacillaceae</taxon>
        <taxon>Pontibacillus</taxon>
    </lineage>
</organism>
<dbReference type="PANTHER" id="PTHR14969:SF13">
    <property type="entry name" value="AT30094P"/>
    <property type="match status" value="1"/>
</dbReference>
<dbReference type="SUPFAM" id="SSF48317">
    <property type="entry name" value="Acid phosphatase/Vanadium-dependent haloperoxidase"/>
    <property type="match status" value="1"/>
</dbReference>
<feature type="transmembrane region" description="Helical" evidence="1">
    <location>
        <begin position="171"/>
        <end position="193"/>
    </location>
</feature>
<evidence type="ECO:0000313" key="3">
    <source>
        <dbReference type="EMBL" id="GGD11622.1"/>
    </source>
</evidence>
<dbReference type="Proteomes" id="UP000642571">
    <property type="component" value="Unassembled WGS sequence"/>
</dbReference>
<name>A0ABQ1Q2Z2_9BACI</name>
<dbReference type="CDD" id="cd03392">
    <property type="entry name" value="PAP2_like_2"/>
    <property type="match status" value="1"/>
</dbReference>
<protein>
    <submittedName>
        <fullName evidence="3">Phosphatase PAP2 family protein</fullName>
    </submittedName>
</protein>
<keyword evidence="1" id="KW-0812">Transmembrane</keyword>
<keyword evidence="1" id="KW-1133">Transmembrane helix</keyword>
<dbReference type="PANTHER" id="PTHR14969">
    <property type="entry name" value="SPHINGOSINE-1-PHOSPHATE PHOSPHOHYDROLASE"/>
    <property type="match status" value="1"/>
</dbReference>
<feature type="transmembrane region" description="Helical" evidence="1">
    <location>
        <begin position="74"/>
        <end position="94"/>
    </location>
</feature>
<sequence length="231" mass="26602">MIFQGTKPSDFSKKSIIILLIGFVTIGMAVYLFAELAEQVIEEEKFAFDQMVTDWVRDIQAPWLGTVFGWITELGSVILLTVASVLFALFIYFFTKKSRWVIVYFAINMLGISLLTKVLKLLFERQRPEVLQQYDGTGFSFPSGHSTGSMVFYGFLIYMVSTTRWKKSIRYALNTILGLLIFLIGFSRVYLGVHFPTDILAGFAFGISWLFVCIYGLELTLWRQRRRQKRA</sequence>
<gene>
    <name evidence="3" type="ORF">GCM10011389_18920</name>
</gene>
<dbReference type="InterPro" id="IPR036938">
    <property type="entry name" value="PAP2/HPO_sf"/>
</dbReference>
<feature type="transmembrane region" description="Helical" evidence="1">
    <location>
        <begin position="101"/>
        <end position="119"/>
    </location>
</feature>
<dbReference type="InterPro" id="IPR000326">
    <property type="entry name" value="PAP2/HPO"/>
</dbReference>
<reference evidence="4" key="1">
    <citation type="journal article" date="2019" name="Int. J. Syst. Evol. Microbiol.">
        <title>The Global Catalogue of Microorganisms (GCM) 10K type strain sequencing project: providing services to taxonomists for standard genome sequencing and annotation.</title>
        <authorList>
            <consortium name="The Broad Institute Genomics Platform"/>
            <consortium name="The Broad Institute Genome Sequencing Center for Infectious Disease"/>
            <person name="Wu L."/>
            <person name="Ma J."/>
        </authorList>
    </citation>
    <scope>NUCLEOTIDE SEQUENCE [LARGE SCALE GENOMIC DNA]</scope>
    <source>
        <strain evidence="4">CGMCC 1.15353</strain>
    </source>
</reference>
<feature type="transmembrane region" description="Helical" evidence="1">
    <location>
        <begin position="199"/>
        <end position="222"/>
    </location>
</feature>
<feature type="transmembrane region" description="Helical" evidence="1">
    <location>
        <begin position="139"/>
        <end position="159"/>
    </location>
</feature>
<dbReference type="Pfam" id="PF01569">
    <property type="entry name" value="PAP2"/>
    <property type="match status" value="1"/>
</dbReference>
<dbReference type="RefSeq" id="WP_188653126.1">
    <property type="nucleotide sequence ID" value="NZ_BMIN01000007.1"/>
</dbReference>
<evidence type="ECO:0000259" key="2">
    <source>
        <dbReference type="SMART" id="SM00014"/>
    </source>
</evidence>
<keyword evidence="1" id="KW-0472">Membrane</keyword>
<feature type="domain" description="Phosphatidic acid phosphatase type 2/haloperoxidase" evidence="2">
    <location>
        <begin position="102"/>
        <end position="214"/>
    </location>
</feature>
<dbReference type="EMBL" id="BMIN01000007">
    <property type="protein sequence ID" value="GGD11622.1"/>
    <property type="molecule type" value="Genomic_DNA"/>
</dbReference>
<dbReference type="SMART" id="SM00014">
    <property type="entry name" value="acidPPc"/>
    <property type="match status" value="1"/>
</dbReference>
<proteinExistence type="predicted"/>
<comment type="caution">
    <text evidence="3">The sequence shown here is derived from an EMBL/GenBank/DDBJ whole genome shotgun (WGS) entry which is preliminary data.</text>
</comment>
<accession>A0ABQ1Q2Z2</accession>
<evidence type="ECO:0000256" key="1">
    <source>
        <dbReference type="SAM" id="Phobius"/>
    </source>
</evidence>
<feature type="transmembrane region" description="Helical" evidence="1">
    <location>
        <begin position="16"/>
        <end position="34"/>
    </location>
</feature>
<evidence type="ECO:0000313" key="4">
    <source>
        <dbReference type="Proteomes" id="UP000642571"/>
    </source>
</evidence>